<dbReference type="GO" id="GO:0016020">
    <property type="term" value="C:membrane"/>
    <property type="evidence" value="ECO:0007669"/>
    <property type="project" value="UniProtKB-SubCell"/>
</dbReference>
<evidence type="ECO:0000313" key="7">
    <source>
        <dbReference type="EMBL" id="KAK8752827.1"/>
    </source>
</evidence>
<keyword evidence="3 5" id="KW-0472">Membrane</keyword>
<proteinExistence type="predicted"/>
<dbReference type="Proteomes" id="UP001445076">
    <property type="component" value="Unassembled WGS sequence"/>
</dbReference>
<feature type="compositionally biased region" description="Polar residues" evidence="4">
    <location>
        <begin position="239"/>
        <end position="270"/>
    </location>
</feature>
<protein>
    <recommendedName>
        <fullName evidence="6">Activin types I and II receptor domain-containing protein</fullName>
    </recommendedName>
</protein>
<dbReference type="SUPFAM" id="SSF57302">
    <property type="entry name" value="Snake toxin-like"/>
    <property type="match status" value="1"/>
</dbReference>
<keyword evidence="8" id="KW-1185">Reference proteome</keyword>
<keyword evidence="5" id="KW-1133">Transmembrane helix</keyword>
<comment type="caution">
    <text evidence="7">The sequence shown here is derived from an EMBL/GenBank/DDBJ whole genome shotgun (WGS) entry which is preliminary data.</text>
</comment>
<name>A0AAW0Y9Z7_CHEQU</name>
<evidence type="ECO:0000256" key="1">
    <source>
        <dbReference type="ARBA" id="ARBA00004370"/>
    </source>
</evidence>
<accession>A0AAW0Y9Z7</accession>
<keyword evidence="2" id="KW-0732">Signal</keyword>
<organism evidence="7 8">
    <name type="scientific">Cherax quadricarinatus</name>
    <name type="common">Australian red claw crayfish</name>
    <dbReference type="NCBI Taxonomy" id="27406"/>
    <lineage>
        <taxon>Eukaryota</taxon>
        <taxon>Metazoa</taxon>
        <taxon>Ecdysozoa</taxon>
        <taxon>Arthropoda</taxon>
        <taxon>Crustacea</taxon>
        <taxon>Multicrustacea</taxon>
        <taxon>Malacostraca</taxon>
        <taxon>Eumalacostraca</taxon>
        <taxon>Eucarida</taxon>
        <taxon>Decapoda</taxon>
        <taxon>Pleocyemata</taxon>
        <taxon>Astacidea</taxon>
        <taxon>Parastacoidea</taxon>
        <taxon>Parastacidae</taxon>
        <taxon>Cherax</taxon>
    </lineage>
</organism>
<gene>
    <name evidence="7" type="ORF">OTU49_007813</name>
</gene>
<feature type="region of interest" description="Disordered" evidence="4">
    <location>
        <begin position="168"/>
        <end position="278"/>
    </location>
</feature>
<dbReference type="InterPro" id="IPR000472">
    <property type="entry name" value="Activin_recp"/>
</dbReference>
<dbReference type="GO" id="GO:0004675">
    <property type="term" value="F:transmembrane receptor protein serine/threonine kinase activity"/>
    <property type="evidence" value="ECO:0007669"/>
    <property type="project" value="InterPro"/>
</dbReference>
<dbReference type="Gene3D" id="2.10.60.10">
    <property type="entry name" value="CD59"/>
    <property type="match status" value="1"/>
</dbReference>
<feature type="compositionally biased region" description="Polar residues" evidence="4">
    <location>
        <begin position="200"/>
        <end position="230"/>
    </location>
</feature>
<dbReference type="AlphaFoldDB" id="A0AAW0Y9Z7"/>
<dbReference type="InterPro" id="IPR045860">
    <property type="entry name" value="Snake_toxin-like_sf"/>
</dbReference>
<evidence type="ECO:0000256" key="4">
    <source>
        <dbReference type="SAM" id="MobiDB-lite"/>
    </source>
</evidence>
<dbReference type="Pfam" id="PF01064">
    <property type="entry name" value="Activin_recp"/>
    <property type="match status" value="1"/>
</dbReference>
<sequence length="498" mass="52967">MASVAPASHTPTSHTPTSHTPTSHIPASYTPASLTLASYTPTSHTQASHVLPLYTPAKHTMASHTLALNTPASHTLISNIPASHTLVSHTTASHALVSYTTTSYIPASHSKAAHSRFPHISASLRCGEVSTQRHNFSVSTTGYRDSVQGIYTTVGPVNSYTPRCNSTFLGREAPSSPTPCRGQGTGRSPTTPCRGHGTARSPTTPCRGQGTARSPTTPCRGQGTARSPTTPCRGHDTARSTTPCRGQGNARSPTTPCRGQGNARSPTTPCRGQGNARSPIVPWRGHGTLLLCEDSPRDCKISSHQSLLLLLFLLLTRLLMTTATQERVIMCECSTEECEARGVHTCTTSLSCYSQLLDRCDGTQPITRGCITHGGPNSLLCLNLRPLVHGSWPVLKCCDTNYCNRDVSPTPPTELLTQEFREKCGKAIPDSNPDSLNTVYLAMIGAAVALIITLSATGFFILAKYRSTYSQASHSALDVGIKELKPPLIEASAPPLLA</sequence>
<comment type="subcellular location">
    <subcellularLocation>
        <location evidence="1">Membrane</location>
    </subcellularLocation>
</comment>
<evidence type="ECO:0000256" key="3">
    <source>
        <dbReference type="ARBA" id="ARBA00023136"/>
    </source>
</evidence>
<feature type="domain" description="Activin types I and II receptor" evidence="6">
    <location>
        <begin position="329"/>
        <end position="406"/>
    </location>
</feature>
<keyword evidence="5" id="KW-0812">Transmembrane</keyword>
<evidence type="ECO:0000256" key="2">
    <source>
        <dbReference type="ARBA" id="ARBA00022729"/>
    </source>
</evidence>
<evidence type="ECO:0000259" key="6">
    <source>
        <dbReference type="Pfam" id="PF01064"/>
    </source>
</evidence>
<evidence type="ECO:0000256" key="5">
    <source>
        <dbReference type="SAM" id="Phobius"/>
    </source>
</evidence>
<evidence type="ECO:0000313" key="8">
    <source>
        <dbReference type="Proteomes" id="UP001445076"/>
    </source>
</evidence>
<feature type="region of interest" description="Disordered" evidence="4">
    <location>
        <begin position="1"/>
        <end position="27"/>
    </location>
</feature>
<reference evidence="7 8" key="1">
    <citation type="journal article" date="2024" name="BMC Genomics">
        <title>Genome assembly of redclaw crayfish (Cherax quadricarinatus) provides insights into its immune adaptation and hypoxia tolerance.</title>
        <authorList>
            <person name="Liu Z."/>
            <person name="Zheng J."/>
            <person name="Li H."/>
            <person name="Fang K."/>
            <person name="Wang S."/>
            <person name="He J."/>
            <person name="Zhou D."/>
            <person name="Weng S."/>
            <person name="Chi M."/>
            <person name="Gu Z."/>
            <person name="He J."/>
            <person name="Li F."/>
            <person name="Wang M."/>
        </authorList>
    </citation>
    <scope>NUCLEOTIDE SEQUENCE [LARGE SCALE GENOMIC DNA]</scope>
    <source>
        <strain evidence="7">ZL_2023a</strain>
    </source>
</reference>
<feature type="transmembrane region" description="Helical" evidence="5">
    <location>
        <begin position="439"/>
        <end position="463"/>
    </location>
</feature>
<dbReference type="EMBL" id="JARKIK010000004">
    <property type="protein sequence ID" value="KAK8752827.1"/>
    <property type="molecule type" value="Genomic_DNA"/>
</dbReference>